<dbReference type="AlphaFoldDB" id="A0ABD7AG75"/>
<reference evidence="2" key="1">
    <citation type="submission" date="2020-06" db="EMBL/GenBank/DDBJ databases">
        <title>REHAB project genomes.</title>
        <authorList>
            <person name="Shaw L.P."/>
        </authorList>
    </citation>
    <scope>NUCLEOTIDE SEQUENCE [LARGE SCALE GENOMIC DNA]</scope>
    <source>
        <strain evidence="2">RHBSTW-00555</strain>
    </source>
</reference>
<dbReference type="InterPro" id="IPR036388">
    <property type="entry name" value="WH-like_DNA-bd_sf"/>
</dbReference>
<name>A0ABD7AG75_9ENTR</name>
<dbReference type="RefSeq" id="WP_181247105.1">
    <property type="nucleotide sequence ID" value="NZ_CP055315.1"/>
</dbReference>
<evidence type="ECO:0000313" key="2">
    <source>
        <dbReference type="Proteomes" id="UP000510937"/>
    </source>
</evidence>
<protein>
    <submittedName>
        <fullName evidence="1">MarR family transcriptional regulator</fullName>
    </submittedName>
</protein>
<evidence type="ECO:0000313" key="1">
    <source>
        <dbReference type="EMBL" id="QLO51956.1"/>
    </source>
</evidence>
<accession>A0ABD7AG75</accession>
<dbReference type="Gene3D" id="1.10.10.10">
    <property type="entry name" value="Winged helix-like DNA-binding domain superfamily/Winged helix DNA-binding domain"/>
    <property type="match status" value="1"/>
</dbReference>
<sequence length="102" mass="11572">MKDISNRQRIINYIGKHPGCTFAEVIEGTDLLKSCVNSALCKLSDTKEIKRSGPKGAYTYTLPSWQKVVEPIRDYTFEFSPYFGCKNPMTNLFNQCLAGVRK</sequence>
<dbReference type="Proteomes" id="UP000510937">
    <property type="component" value="Chromosome"/>
</dbReference>
<dbReference type="EMBL" id="CP055315">
    <property type="protein sequence ID" value="QLO51956.1"/>
    <property type="molecule type" value="Genomic_DNA"/>
</dbReference>
<gene>
    <name evidence="1" type="ORF">HV234_10710</name>
</gene>
<organism evidence="1 2">
    <name type="scientific">Klebsiella grimontii</name>
    <dbReference type="NCBI Taxonomy" id="2058152"/>
    <lineage>
        <taxon>Bacteria</taxon>
        <taxon>Pseudomonadati</taxon>
        <taxon>Pseudomonadota</taxon>
        <taxon>Gammaproteobacteria</taxon>
        <taxon>Enterobacterales</taxon>
        <taxon>Enterobacteriaceae</taxon>
        <taxon>Klebsiella/Raoultella group</taxon>
        <taxon>Klebsiella</taxon>
    </lineage>
</organism>
<proteinExistence type="predicted"/>